<proteinExistence type="predicted"/>
<feature type="domain" description="RecF/RecN/SMC N-terminal" evidence="1">
    <location>
        <begin position="41"/>
        <end position="85"/>
    </location>
</feature>
<feature type="non-terminal residue" evidence="2">
    <location>
        <position position="101"/>
    </location>
</feature>
<protein>
    <recommendedName>
        <fullName evidence="1">RecF/RecN/SMC N-terminal domain-containing protein</fullName>
    </recommendedName>
</protein>
<gene>
    <name evidence="2" type="ORF">S12H4_20716</name>
</gene>
<dbReference type="EMBL" id="BARW01010544">
    <property type="protein sequence ID" value="GAI77570.1"/>
    <property type="molecule type" value="Genomic_DNA"/>
</dbReference>
<dbReference type="InterPro" id="IPR003395">
    <property type="entry name" value="RecF/RecN/SMC_N"/>
</dbReference>
<dbReference type="InterPro" id="IPR027417">
    <property type="entry name" value="P-loop_NTPase"/>
</dbReference>
<dbReference type="SUPFAM" id="SSF52540">
    <property type="entry name" value="P-loop containing nucleoside triphosphate hydrolases"/>
    <property type="match status" value="1"/>
</dbReference>
<dbReference type="Pfam" id="PF02463">
    <property type="entry name" value="SMC_N"/>
    <property type="match status" value="1"/>
</dbReference>
<comment type="caution">
    <text evidence="2">The sequence shown here is derived from an EMBL/GenBank/DDBJ whole genome shotgun (WGS) entry which is preliminary data.</text>
</comment>
<dbReference type="AlphaFoldDB" id="X1SQF8"/>
<dbReference type="Gene3D" id="3.40.50.300">
    <property type="entry name" value="P-loop containing nucleotide triphosphate hydrolases"/>
    <property type="match status" value="1"/>
</dbReference>
<evidence type="ECO:0000313" key="2">
    <source>
        <dbReference type="EMBL" id="GAI77570.1"/>
    </source>
</evidence>
<evidence type="ECO:0000259" key="1">
    <source>
        <dbReference type="Pfam" id="PF02463"/>
    </source>
</evidence>
<organism evidence="2">
    <name type="scientific">marine sediment metagenome</name>
    <dbReference type="NCBI Taxonomy" id="412755"/>
    <lineage>
        <taxon>unclassified sequences</taxon>
        <taxon>metagenomes</taxon>
        <taxon>ecological metagenomes</taxon>
    </lineage>
</organism>
<reference evidence="2" key="1">
    <citation type="journal article" date="2014" name="Front. Microbiol.">
        <title>High frequency of phylogenetically diverse reductive dehalogenase-homologous genes in deep subseafloor sedimentary metagenomes.</title>
        <authorList>
            <person name="Kawai M."/>
            <person name="Futagami T."/>
            <person name="Toyoda A."/>
            <person name="Takaki Y."/>
            <person name="Nishi S."/>
            <person name="Hori S."/>
            <person name="Arai W."/>
            <person name="Tsubouchi T."/>
            <person name="Morono Y."/>
            <person name="Uchiyama I."/>
            <person name="Ito T."/>
            <person name="Fujiyama A."/>
            <person name="Inagaki F."/>
            <person name="Takami H."/>
        </authorList>
    </citation>
    <scope>NUCLEOTIDE SEQUENCE</scope>
    <source>
        <strain evidence="2">Expedition CK06-06</strain>
    </source>
</reference>
<sequence>MIFVERGSVWVSRIPIIVPRTTNSGLIIEAETKGDDRKYRQLSGGEKTLIAQAIILALHMINHSPIHAIDEFTQKLDKKNKSLAFSMALATYKIAKENRSI</sequence>
<name>X1SQF8_9ZZZZ</name>
<accession>X1SQF8</accession>